<keyword evidence="9" id="KW-0472">Membrane</keyword>
<evidence type="ECO:0000256" key="2">
    <source>
        <dbReference type="ARBA" id="ARBA00022527"/>
    </source>
</evidence>
<feature type="domain" description="Protein kinase" evidence="10">
    <location>
        <begin position="382"/>
        <end position="648"/>
    </location>
</feature>
<evidence type="ECO:0000313" key="11">
    <source>
        <dbReference type="EMBL" id="TWU30444.1"/>
    </source>
</evidence>
<evidence type="ECO:0000256" key="9">
    <source>
        <dbReference type="SAM" id="Phobius"/>
    </source>
</evidence>
<gene>
    <name evidence="11" type="primary">pknB_4</name>
    <name evidence="11" type="ORF">Pla144_12310</name>
</gene>
<feature type="compositionally biased region" description="Polar residues" evidence="8">
    <location>
        <begin position="118"/>
        <end position="130"/>
    </location>
</feature>
<feature type="region of interest" description="Disordered" evidence="8">
    <location>
        <begin position="657"/>
        <end position="690"/>
    </location>
</feature>
<keyword evidence="12" id="KW-1185">Reference proteome</keyword>
<dbReference type="FunFam" id="1.10.510.10:FF:000021">
    <property type="entry name" value="Serine/threonine protein kinase"/>
    <property type="match status" value="1"/>
</dbReference>
<dbReference type="InterPro" id="IPR017441">
    <property type="entry name" value="Protein_kinase_ATP_BS"/>
</dbReference>
<keyword evidence="4 7" id="KW-0547">Nucleotide-binding</keyword>
<keyword evidence="9" id="KW-1133">Transmembrane helix</keyword>
<dbReference type="Gene3D" id="1.10.510.10">
    <property type="entry name" value="Transferase(Phosphotransferase) domain 1"/>
    <property type="match status" value="1"/>
</dbReference>
<feature type="compositionally biased region" description="Polar residues" evidence="8">
    <location>
        <begin position="639"/>
        <end position="652"/>
    </location>
</feature>
<proteinExistence type="predicted"/>
<dbReference type="Gene3D" id="3.30.200.20">
    <property type="entry name" value="Phosphorylase Kinase, domain 1"/>
    <property type="match status" value="1"/>
</dbReference>
<reference evidence="11 12" key="1">
    <citation type="submission" date="2019-02" db="EMBL/GenBank/DDBJ databases">
        <title>Deep-cultivation of Planctomycetes and their phenomic and genomic characterization uncovers novel biology.</title>
        <authorList>
            <person name="Wiegand S."/>
            <person name="Jogler M."/>
            <person name="Boedeker C."/>
            <person name="Pinto D."/>
            <person name="Vollmers J."/>
            <person name="Rivas-Marin E."/>
            <person name="Kohn T."/>
            <person name="Peeters S.H."/>
            <person name="Heuer A."/>
            <person name="Rast P."/>
            <person name="Oberbeckmann S."/>
            <person name="Bunk B."/>
            <person name="Jeske O."/>
            <person name="Meyerdierks A."/>
            <person name="Storesund J.E."/>
            <person name="Kallscheuer N."/>
            <person name="Luecker S."/>
            <person name="Lage O.M."/>
            <person name="Pohl T."/>
            <person name="Merkel B.J."/>
            <person name="Hornburger P."/>
            <person name="Mueller R.-W."/>
            <person name="Bruemmer F."/>
            <person name="Labrenz M."/>
            <person name="Spormann A.M."/>
            <person name="Op Den Camp H."/>
            <person name="Overmann J."/>
            <person name="Amann R."/>
            <person name="Jetten M.S.M."/>
            <person name="Mascher T."/>
            <person name="Medema M.H."/>
            <person name="Devos D.P."/>
            <person name="Kaster A.-K."/>
            <person name="Ovreas L."/>
            <person name="Rohde M."/>
            <person name="Galperin M.Y."/>
            <person name="Jogler C."/>
        </authorList>
    </citation>
    <scope>NUCLEOTIDE SEQUENCE [LARGE SCALE GENOMIC DNA]</scope>
    <source>
        <strain evidence="11 12">Pla144</strain>
    </source>
</reference>
<dbReference type="PANTHER" id="PTHR43289">
    <property type="entry name" value="MITOGEN-ACTIVATED PROTEIN KINASE KINASE KINASE 20-RELATED"/>
    <property type="match status" value="1"/>
</dbReference>
<dbReference type="AlphaFoldDB" id="A0A5C6D3J8"/>
<comment type="caution">
    <text evidence="11">The sequence shown here is derived from an EMBL/GenBank/DDBJ whole genome shotgun (WGS) entry which is preliminary data.</text>
</comment>
<evidence type="ECO:0000256" key="6">
    <source>
        <dbReference type="ARBA" id="ARBA00022840"/>
    </source>
</evidence>
<evidence type="ECO:0000256" key="1">
    <source>
        <dbReference type="ARBA" id="ARBA00012513"/>
    </source>
</evidence>
<name>A0A5C6D3J8_9BACT</name>
<feature type="compositionally biased region" description="Basic and acidic residues" evidence="8">
    <location>
        <begin position="131"/>
        <end position="144"/>
    </location>
</feature>
<dbReference type="GO" id="GO:0005524">
    <property type="term" value="F:ATP binding"/>
    <property type="evidence" value="ECO:0007669"/>
    <property type="project" value="UniProtKB-UniRule"/>
</dbReference>
<dbReference type="EMBL" id="SJPS01000001">
    <property type="protein sequence ID" value="TWU30444.1"/>
    <property type="molecule type" value="Genomic_DNA"/>
</dbReference>
<dbReference type="RefSeq" id="WP_146448699.1">
    <property type="nucleotide sequence ID" value="NZ_SJPS01000001.1"/>
</dbReference>
<accession>A0A5C6D3J8</accession>
<feature type="transmembrane region" description="Helical" evidence="9">
    <location>
        <begin position="176"/>
        <end position="194"/>
    </location>
</feature>
<sequence>MNGEPGSFLNSDALNSRKRLLESTLAEQRMRWRNGSQEPVEEYLVRCYDLRGDSEAVLDLLYNEVLLRRERGDFPTRDEYLARFPELSGSLGLLFEVDEDLEADGQFLSVDLTSIKNDPSSLTNPQSYSTERVERDSPRDERNARATSDMKVVQRLVASNSFRGTVELHTMLQKRLRFLSILLTLMYLMAGTQLRTVWHMGRWPYYPIHMASVWAVLAIVASIALFLLFHRKLLPVPLLRTIEAILFLCPILQTTFVLFDLTWLQGDLLRSLATPDHDSAYFFHTMVLFYFPSITGYGILIPNTGRRCFIVTLAIGMVPLVLLVLGLPLSPDVWLLHRIAYLQGFVWVSMWMGVGIACATYGCHRINVLQREAFIARRLGQYRLRERLGSGGMGEVYLAEHVLLKQPCAVKIIRPERAGDPAALRRFKREVQSTARLKHWNTVSIYDYGIAADGTFYYAMEYLPGWNLEDMVRSFGPLPPARASHLLRQACAALSEAHAIGLIHRDIKPANLIVCQRGGVSDVVKVLDFGLVRDIDSGDGESLTIEGMIAGTPAYMSPEQASGHKELDARSDVYSLGAVAYFALTGSPPFGERTQVQVLAAHLYETPRPLVELNHQVPSELAATVMRALEKRPEDRFPDTQSLSDALTSSDIQNQWTSTDSATWWKEHSPEIRSTESSIVPDHALVGSTS</sequence>
<organism evidence="11 12">
    <name type="scientific">Bythopirellula polymerisocia</name>
    <dbReference type="NCBI Taxonomy" id="2528003"/>
    <lineage>
        <taxon>Bacteria</taxon>
        <taxon>Pseudomonadati</taxon>
        <taxon>Planctomycetota</taxon>
        <taxon>Planctomycetia</taxon>
        <taxon>Pirellulales</taxon>
        <taxon>Lacipirellulaceae</taxon>
        <taxon>Bythopirellula</taxon>
    </lineage>
</organism>
<dbReference type="CDD" id="cd14014">
    <property type="entry name" value="STKc_PknB_like"/>
    <property type="match status" value="1"/>
</dbReference>
<dbReference type="InterPro" id="IPR000719">
    <property type="entry name" value="Prot_kinase_dom"/>
</dbReference>
<feature type="binding site" evidence="7">
    <location>
        <position position="411"/>
    </location>
    <ligand>
        <name>ATP</name>
        <dbReference type="ChEBI" id="CHEBI:30616"/>
    </ligand>
</feature>
<feature type="region of interest" description="Disordered" evidence="8">
    <location>
        <begin position="118"/>
        <end position="147"/>
    </location>
</feature>
<dbReference type="Pfam" id="PF00069">
    <property type="entry name" value="Pkinase"/>
    <property type="match status" value="1"/>
</dbReference>
<dbReference type="GO" id="GO:0004674">
    <property type="term" value="F:protein serine/threonine kinase activity"/>
    <property type="evidence" value="ECO:0007669"/>
    <property type="project" value="UniProtKB-KW"/>
</dbReference>
<feature type="transmembrane region" description="Helical" evidence="9">
    <location>
        <begin position="241"/>
        <end position="261"/>
    </location>
</feature>
<dbReference type="InterPro" id="IPR008271">
    <property type="entry name" value="Ser/Thr_kinase_AS"/>
</dbReference>
<dbReference type="OrthoDB" id="6111975at2"/>
<evidence type="ECO:0000256" key="5">
    <source>
        <dbReference type="ARBA" id="ARBA00022777"/>
    </source>
</evidence>
<keyword evidence="6 7" id="KW-0067">ATP-binding</keyword>
<dbReference type="Proteomes" id="UP000318437">
    <property type="component" value="Unassembled WGS sequence"/>
</dbReference>
<feature type="transmembrane region" description="Helical" evidence="9">
    <location>
        <begin position="339"/>
        <end position="361"/>
    </location>
</feature>
<feature type="compositionally biased region" description="Basic and acidic residues" evidence="8">
    <location>
        <begin position="665"/>
        <end position="674"/>
    </location>
</feature>
<keyword evidence="5 11" id="KW-0418">Kinase</keyword>
<keyword evidence="2" id="KW-0723">Serine/threonine-protein kinase</keyword>
<dbReference type="PROSITE" id="PS00107">
    <property type="entry name" value="PROTEIN_KINASE_ATP"/>
    <property type="match status" value="1"/>
</dbReference>
<feature type="transmembrane region" description="Helical" evidence="9">
    <location>
        <begin position="206"/>
        <end position="229"/>
    </location>
</feature>
<dbReference type="PANTHER" id="PTHR43289:SF6">
    <property type="entry name" value="SERINE_THREONINE-PROTEIN KINASE NEKL-3"/>
    <property type="match status" value="1"/>
</dbReference>
<feature type="transmembrane region" description="Helical" evidence="9">
    <location>
        <begin position="281"/>
        <end position="301"/>
    </location>
</feature>
<evidence type="ECO:0000313" key="12">
    <source>
        <dbReference type="Proteomes" id="UP000318437"/>
    </source>
</evidence>
<dbReference type="InterPro" id="IPR011009">
    <property type="entry name" value="Kinase-like_dom_sf"/>
</dbReference>
<keyword evidence="3 11" id="KW-0808">Transferase</keyword>
<feature type="transmembrane region" description="Helical" evidence="9">
    <location>
        <begin position="308"/>
        <end position="327"/>
    </location>
</feature>
<dbReference type="EC" id="2.7.11.1" evidence="1"/>
<evidence type="ECO:0000259" key="10">
    <source>
        <dbReference type="PROSITE" id="PS50011"/>
    </source>
</evidence>
<evidence type="ECO:0000256" key="7">
    <source>
        <dbReference type="PROSITE-ProRule" id="PRU10141"/>
    </source>
</evidence>
<dbReference type="SUPFAM" id="SSF56112">
    <property type="entry name" value="Protein kinase-like (PK-like)"/>
    <property type="match status" value="1"/>
</dbReference>
<dbReference type="PROSITE" id="PS00108">
    <property type="entry name" value="PROTEIN_KINASE_ST"/>
    <property type="match status" value="1"/>
</dbReference>
<evidence type="ECO:0000256" key="4">
    <source>
        <dbReference type="ARBA" id="ARBA00022741"/>
    </source>
</evidence>
<protein>
    <recommendedName>
        <fullName evidence="1">non-specific serine/threonine protein kinase</fullName>
        <ecNumber evidence="1">2.7.11.1</ecNumber>
    </recommendedName>
</protein>
<evidence type="ECO:0000256" key="3">
    <source>
        <dbReference type="ARBA" id="ARBA00022679"/>
    </source>
</evidence>
<dbReference type="SMART" id="SM00220">
    <property type="entry name" value="S_TKc"/>
    <property type="match status" value="1"/>
</dbReference>
<keyword evidence="9" id="KW-0812">Transmembrane</keyword>
<feature type="region of interest" description="Disordered" evidence="8">
    <location>
        <begin position="633"/>
        <end position="652"/>
    </location>
</feature>
<dbReference type="PROSITE" id="PS50011">
    <property type="entry name" value="PROTEIN_KINASE_DOM"/>
    <property type="match status" value="1"/>
</dbReference>
<evidence type="ECO:0000256" key="8">
    <source>
        <dbReference type="SAM" id="MobiDB-lite"/>
    </source>
</evidence>